<dbReference type="EMBL" id="DTCM01000003">
    <property type="protein sequence ID" value="HGL40085.1"/>
    <property type="molecule type" value="Genomic_DNA"/>
</dbReference>
<evidence type="ECO:0000313" key="2">
    <source>
        <dbReference type="EMBL" id="HGL40085.1"/>
    </source>
</evidence>
<feature type="transmembrane region" description="Helical" evidence="1">
    <location>
        <begin position="43"/>
        <end position="62"/>
    </location>
</feature>
<dbReference type="EMBL" id="DTAD01000034">
    <property type="protein sequence ID" value="HGN90217.1"/>
    <property type="molecule type" value="Genomic_DNA"/>
</dbReference>
<gene>
    <name evidence="3" type="ORF">ENT82_03690</name>
    <name evidence="2" type="ORF">ENU43_00210</name>
</gene>
<sequence length="91" mass="10393">MGEDSDYWVIKVPKPRRLLKMFAKLSRVVVEGLSSSISLDTPLILISAVSIGIVTFLVFTLVYRIPEVVAVLFSILLVVLYLLFLRRELRR</sequence>
<name>A0A7C4E1P6_CALS0</name>
<keyword evidence="1" id="KW-0812">Transmembrane</keyword>
<feature type="transmembrane region" description="Helical" evidence="1">
    <location>
        <begin position="68"/>
        <end position="85"/>
    </location>
</feature>
<keyword evidence="1" id="KW-1133">Transmembrane helix</keyword>
<evidence type="ECO:0000313" key="3">
    <source>
        <dbReference type="EMBL" id="HGN90217.1"/>
    </source>
</evidence>
<proteinExistence type="predicted"/>
<keyword evidence="1" id="KW-0472">Membrane</keyword>
<evidence type="ECO:0000256" key="1">
    <source>
        <dbReference type="SAM" id="Phobius"/>
    </source>
</evidence>
<dbReference type="AlphaFoldDB" id="A0A7C4E1P6"/>
<reference evidence="3" key="1">
    <citation type="journal article" date="2020" name="mSystems">
        <title>Genome- and Community-Level Interaction Insights into Carbon Utilization and Element Cycling Functions of Hydrothermarchaeota in Hydrothermal Sediment.</title>
        <authorList>
            <person name="Zhou Z."/>
            <person name="Liu Y."/>
            <person name="Xu W."/>
            <person name="Pan J."/>
            <person name="Luo Z.H."/>
            <person name="Li M."/>
        </authorList>
    </citation>
    <scope>NUCLEOTIDE SEQUENCE [LARGE SCALE GENOMIC DNA]</scope>
    <source>
        <strain evidence="3">SpSt-613</strain>
        <strain evidence="2">SpSt-669</strain>
    </source>
</reference>
<organism evidence="3">
    <name type="scientific">Caldiarchaeum subterraneum</name>
    <dbReference type="NCBI Taxonomy" id="311458"/>
    <lineage>
        <taxon>Archaea</taxon>
        <taxon>Nitrososphaerota</taxon>
        <taxon>Candidatus Caldarchaeales</taxon>
        <taxon>Candidatus Caldarchaeaceae</taxon>
        <taxon>Candidatus Caldarchaeum</taxon>
    </lineage>
</organism>
<accession>A0A7C4E1P6</accession>
<comment type="caution">
    <text evidence="3">The sequence shown here is derived from an EMBL/GenBank/DDBJ whole genome shotgun (WGS) entry which is preliminary data.</text>
</comment>
<protein>
    <submittedName>
        <fullName evidence="3">Uncharacterized protein</fullName>
    </submittedName>
</protein>